<dbReference type="FunFam" id="3.30.50.10:FF:000030">
    <property type="entry name" value="Nuclear Hormone Receptor family"/>
    <property type="match status" value="1"/>
</dbReference>
<reference evidence="12 13" key="1">
    <citation type="submission" date="2018-08" db="EMBL/GenBank/DDBJ databases">
        <authorList>
            <person name="Laetsch R D."/>
            <person name="Stevens L."/>
            <person name="Kumar S."/>
            <person name="Blaxter L. M."/>
        </authorList>
    </citation>
    <scope>NUCLEOTIDE SEQUENCE [LARGE SCALE GENOMIC DNA]</scope>
</reference>
<dbReference type="EMBL" id="UPTC01001549">
    <property type="protein sequence ID" value="VBB32123.1"/>
    <property type="molecule type" value="Genomic_DNA"/>
</dbReference>
<evidence type="ECO:0000256" key="5">
    <source>
        <dbReference type="ARBA" id="ARBA00022833"/>
    </source>
</evidence>
<dbReference type="InterPro" id="IPR050274">
    <property type="entry name" value="Nuclear_hormone_rcpt_NR2"/>
</dbReference>
<organism evidence="12 13">
    <name type="scientific">Acanthocheilonema viteae</name>
    <name type="common">Filarial nematode worm</name>
    <name type="synonym">Dipetalonema viteae</name>
    <dbReference type="NCBI Taxonomy" id="6277"/>
    <lineage>
        <taxon>Eukaryota</taxon>
        <taxon>Metazoa</taxon>
        <taxon>Ecdysozoa</taxon>
        <taxon>Nematoda</taxon>
        <taxon>Chromadorea</taxon>
        <taxon>Rhabditida</taxon>
        <taxon>Spirurina</taxon>
        <taxon>Spiruromorpha</taxon>
        <taxon>Filarioidea</taxon>
        <taxon>Onchocercidae</taxon>
        <taxon>Acanthocheilonema</taxon>
    </lineage>
</organism>
<evidence type="ECO:0000256" key="9">
    <source>
        <dbReference type="ARBA" id="ARBA00023170"/>
    </source>
</evidence>
<dbReference type="Proteomes" id="UP000276991">
    <property type="component" value="Unassembled WGS sequence"/>
</dbReference>
<dbReference type="GO" id="GO:0043565">
    <property type="term" value="F:sequence-specific DNA binding"/>
    <property type="evidence" value="ECO:0007669"/>
    <property type="project" value="InterPro"/>
</dbReference>
<evidence type="ECO:0000313" key="12">
    <source>
        <dbReference type="EMBL" id="VBB32123.1"/>
    </source>
</evidence>
<comment type="subcellular location">
    <subcellularLocation>
        <location evidence="1">Nucleus</location>
    </subcellularLocation>
</comment>
<evidence type="ECO:0000256" key="1">
    <source>
        <dbReference type="ARBA" id="ARBA00004123"/>
    </source>
</evidence>
<evidence type="ECO:0000256" key="6">
    <source>
        <dbReference type="ARBA" id="ARBA00023015"/>
    </source>
</evidence>
<dbReference type="PROSITE" id="PS00031">
    <property type="entry name" value="NUCLEAR_REC_DBD_1"/>
    <property type="match status" value="1"/>
</dbReference>
<dbReference type="GO" id="GO:0005634">
    <property type="term" value="C:nucleus"/>
    <property type="evidence" value="ECO:0007669"/>
    <property type="project" value="UniProtKB-SubCell"/>
</dbReference>
<sequence>MISADSLCRVCGDRASGRHYGVQSCDGCRGFFKRSVRRSMNYECKDRKQCIVDVARRNQCQACRFRKCLAVSMNPRAVQNERKIRPRSTKMFRERCYGCSIAPSDKINERVRDRKKKEYAMGRRRRNQASSFVKQLTTVGEFVQLDSCICLNFMLRFMMLSPPLSHISIHEHSIKFDRLQTTVQKLNSLMLTPLEIWYLCMAIISDSG</sequence>
<dbReference type="Gene3D" id="3.30.50.10">
    <property type="entry name" value="Erythroid Transcription Factor GATA-1, subunit A"/>
    <property type="match status" value="1"/>
</dbReference>
<name>A0A498SSC4_ACAVI</name>
<dbReference type="OrthoDB" id="5771769at2759"/>
<dbReference type="InterPro" id="IPR013088">
    <property type="entry name" value="Znf_NHR/GATA"/>
</dbReference>
<evidence type="ECO:0000256" key="3">
    <source>
        <dbReference type="ARBA" id="ARBA00022723"/>
    </source>
</evidence>
<dbReference type="SMART" id="SM00399">
    <property type="entry name" value="ZnF_C4"/>
    <property type="match status" value="1"/>
</dbReference>
<evidence type="ECO:0000313" key="13">
    <source>
        <dbReference type="Proteomes" id="UP000276991"/>
    </source>
</evidence>
<keyword evidence="8" id="KW-0804">Transcription</keyword>
<keyword evidence="4" id="KW-0863">Zinc-finger</keyword>
<dbReference type="PANTHER" id="PTHR24083">
    <property type="entry name" value="NUCLEAR HORMONE RECEPTOR"/>
    <property type="match status" value="1"/>
</dbReference>
<dbReference type="SUPFAM" id="SSF57716">
    <property type="entry name" value="Glucocorticoid receptor-like (DNA-binding domain)"/>
    <property type="match status" value="1"/>
</dbReference>
<evidence type="ECO:0000256" key="7">
    <source>
        <dbReference type="ARBA" id="ARBA00023125"/>
    </source>
</evidence>
<evidence type="ECO:0000256" key="4">
    <source>
        <dbReference type="ARBA" id="ARBA00022771"/>
    </source>
</evidence>
<dbReference type="PRINTS" id="PR00047">
    <property type="entry name" value="STROIDFINGER"/>
</dbReference>
<dbReference type="InterPro" id="IPR001628">
    <property type="entry name" value="Znf_hrmn_rcpt"/>
</dbReference>
<dbReference type="GO" id="GO:0008270">
    <property type="term" value="F:zinc ion binding"/>
    <property type="evidence" value="ECO:0007669"/>
    <property type="project" value="UniProtKB-KW"/>
</dbReference>
<protein>
    <recommendedName>
        <fullName evidence="11">Nuclear receptor domain-containing protein</fullName>
    </recommendedName>
</protein>
<evidence type="ECO:0000259" key="11">
    <source>
        <dbReference type="PROSITE" id="PS51030"/>
    </source>
</evidence>
<gene>
    <name evidence="12" type="ORF">NAV_LOCUS6914</name>
</gene>
<evidence type="ECO:0000256" key="8">
    <source>
        <dbReference type="ARBA" id="ARBA00023163"/>
    </source>
</evidence>
<proteinExistence type="inferred from homology"/>
<dbReference type="PROSITE" id="PS51030">
    <property type="entry name" value="NUCLEAR_REC_DBD_2"/>
    <property type="match status" value="1"/>
</dbReference>
<accession>A0A498SSC4</accession>
<keyword evidence="6" id="KW-0805">Transcription regulation</keyword>
<feature type="domain" description="Nuclear receptor" evidence="11">
    <location>
        <begin position="5"/>
        <end position="80"/>
    </location>
</feature>
<dbReference type="GO" id="GO:0003700">
    <property type="term" value="F:DNA-binding transcription factor activity"/>
    <property type="evidence" value="ECO:0007669"/>
    <property type="project" value="InterPro"/>
</dbReference>
<keyword evidence="3" id="KW-0479">Metal-binding</keyword>
<comment type="similarity">
    <text evidence="2">Belongs to the nuclear hormone receptor family.</text>
</comment>
<keyword evidence="13" id="KW-1185">Reference proteome</keyword>
<keyword evidence="5" id="KW-0862">Zinc</keyword>
<keyword evidence="7" id="KW-0238">DNA-binding</keyword>
<evidence type="ECO:0000256" key="10">
    <source>
        <dbReference type="ARBA" id="ARBA00023242"/>
    </source>
</evidence>
<dbReference type="CDD" id="cd07164">
    <property type="entry name" value="NR_DBD_PNR_like_1"/>
    <property type="match status" value="1"/>
</dbReference>
<dbReference type="AlphaFoldDB" id="A0A498SSC4"/>
<keyword evidence="10" id="KW-0539">Nucleus</keyword>
<dbReference type="STRING" id="6277.A0A498SSC4"/>
<keyword evidence="9" id="KW-0675">Receptor</keyword>
<evidence type="ECO:0000256" key="2">
    <source>
        <dbReference type="ARBA" id="ARBA00005993"/>
    </source>
</evidence>
<dbReference type="Pfam" id="PF00105">
    <property type="entry name" value="zf-C4"/>
    <property type="match status" value="1"/>
</dbReference>